<dbReference type="GO" id="GO:0005524">
    <property type="term" value="F:ATP binding"/>
    <property type="evidence" value="ECO:0007669"/>
    <property type="project" value="UniProtKB-UniRule"/>
</dbReference>
<evidence type="ECO:0000256" key="4">
    <source>
        <dbReference type="ARBA" id="ARBA00022694"/>
    </source>
</evidence>
<dbReference type="PANTHER" id="PTHR43033:SF1">
    <property type="entry name" value="TRNA(ILE)-LYSIDINE SYNTHASE-RELATED"/>
    <property type="match status" value="1"/>
</dbReference>
<dbReference type="GO" id="GO:0006400">
    <property type="term" value="P:tRNA modification"/>
    <property type="evidence" value="ECO:0007669"/>
    <property type="project" value="UniProtKB-UniRule"/>
</dbReference>
<dbReference type="PANTHER" id="PTHR43033">
    <property type="entry name" value="TRNA(ILE)-LYSIDINE SYNTHASE-RELATED"/>
    <property type="match status" value="1"/>
</dbReference>
<evidence type="ECO:0000256" key="1">
    <source>
        <dbReference type="ARBA" id="ARBA00004496"/>
    </source>
</evidence>
<keyword evidence="11" id="KW-1185">Reference proteome</keyword>
<comment type="function">
    <text evidence="8">Ligates lysine onto the cytidine present at position 34 of the AUA codon-specific tRNA(Ile) that contains the anticodon CAU, in an ATP-dependent manner. Cytidine is converted to lysidine, thus changing the amino acid specificity of the tRNA from methionine to isoleucine.</text>
</comment>
<dbReference type="AlphaFoldDB" id="A0A1M4Y3V3"/>
<dbReference type="InterPro" id="IPR012796">
    <property type="entry name" value="Lysidine-tRNA-synth_C"/>
</dbReference>
<dbReference type="EMBL" id="FQVI01000010">
    <property type="protein sequence ID" value="SHF00162.1"/>
    <property type="molecule type" value="Genomic_DNA"/>
</dbReference>
<organism evidence="10 11">
    <name type="scientific">Lactonifactor longoviformis DSM 17459</name>
    <dbReference type="NCBI Taxonomy" id="1122155"/>
    <lineage>
        <taxon>Bacteria</taxon>
        <taxon>Bacillati</taxon>
        <taxon>Bacillota</taxon>
        <taxon>Clostridia</taxon>
        <taxon>Eubacteriales</taxon>
        <taxon>Clostridiaceae</taxon>
        <taxon>Lactonifactor</taxon>
    </lineage>
</organism>
<reference evidence="10 11" key="1">
    <citation type="submission" date="2016-11" db="EMBL/GenBank/DDBJ databases">
        <authorList>
            <person name="Jaros S."/>
            <person name="Januszkiewicz K."/>
            <person name="Wedrychowicz H."/>
        </authorList>
    </citation>
    <scope>NUCLEOTIDE SEQUENCE [LARGE SCALE GENOMIC DNA]</scope>
    <source>
        <strain evidence="10 11">DSM 17459</strain>
    </source>
</reference>
<feature type="binding site" evidence="8">
    <location>
        <begin position="26"/>
        <end position="31"/>
    </location>
    <ligand>
        <name>ATP</name>
        <dbReference type="ChEBI" id="CHEBI:30616"/>
    </ligand>
</feature>
<dbReference type="InterPro" id="IPR014729">
    <property type="entry name" value="Rossmann-like_a/b/a_fold"/>
</dbReference>
<keyword evidence="5 8" id="KW-0547">Nucleotide-binding</keyword>
<sequence>MENKVFAYIRQYHMIEDGDRIVAGVSGGADSVCLLALLKEYQKQTDFALGVVHVNHQIRGEEARRDADYVDRLCRLWKIPCREYSYPVEQMAKEGHMTLEEAGRKARYDAFQRFMEEWNGDKVALAHHQNDVAETFLYHLARGSGIRGLCGIRPVRERIIRPLLGVERKEIENYLEQKGIKYLTDSTNLCVDYTRNKIRHQVLPVLVHDINEQTISHIARTAGMLLEADNFLDELAGKLKEEYVREEKGRIRVSKELFQEKEILQQYVLRRTLGELAGGLKDIGADHIRSLMDLAKGGSGKLVSLPGRIQGEMEYQALWLAKRKKGEAELPETPRPAWSWRRFSYENQPIPEKKYTKWFDYDKIEDSLNVRTRRPGDYLVINASGGRKKIKDYLIDCKVPRREREELLLLADGSHILWVVGYRISEYYKVTQETKTVLEVRVEGGNQHE</sequence>
<dbReference type="SUPFAM" id="SSF52402">
    <property type="entry name" value="Adenine nucleotide alpha hydrolases-like"/>
    <property type="match status" value="1"/>
</dbReference>
<dbReference type="Pfam" id="PF11734">
    <property type="entry name" value="TilS_C"/>
    <property type="match status" value="1"/>
</dbReference>
<comment type="catalytic activity">
    <reaction evidence="7 8">
        <text>cytidine(34) in tRNA(Ile2) + L-lysine + ATP = lysidine(34) in tRNA(Ile2) + AMP + diphosphate + H(+)</text>
        <dbReference type="Rhea" id="RHEA:43744"/>
        <dbReference type="Rhea" id="RHEA-COMP:10625"/>
        <dbReference type="Rhea" id="RHEA-COMP:10670"/>
        <dbReference type="ChEBI" id="CHEBI:15378"/>
        <dbReference type="ChEBI" id="CHEBI:30616"/>
        <dbReference type="ChEBI" id="CHEBI:32551"/>
        <dbReference type="ChEBI" id="CHEBI:33019"/>
        <dbReference type="ChEBI" id="CHEBI:82748"/>
        <dbReference type="ChEBI" id="CHEBI:83665"/>
        <dbReference type="ChEBI" id="CHEBI:456215"/>
        <dbReference type="EC" id="6.3.4.19"/>
    </reaction>
</comment>
<dbReference type="SUPFAM" id="SSF82829">
    <property type="entry name" value="MesJ substrate recognition domain-like"/>
    <property type="match status" value="1"/>
</dbReference>
<dbReference type="HAMAP" id="MF_01161">
    <property type="entry name" value="tRNA_Ile_lys_synt"/>
    <property type="match status" value="1"/>
</dbReference>
<name>A0A1M4Y3V3_9CLOT</name>
<evidence type="ECO:0000256" key="3">
    <source>
        <dbReference type="ARBA" id="ARBA00022598"/>
    </source>
</evidence>
<comment type="similarity">
    <text evidence="8">Belongs to the tRNA(Ile)-lysidine synthase family.</text>
</comment>
<dbReference type="InterPro" id="IPR011063">
    <property type="entry name" value="TilS/TtcA_N"/>
</dbReference>
<evidence type="ECO:0000259" key="9">
    <source>
        <dbReference type="SMART" id="SM00977"/>
    </source>
</evidence>
<evidence type="ECO:0000256" key="6">
    <source>
        <dbReference type="ARBA" id="ARBA00022840"/>
    </source>
</evidence>
<gene>
    <name evidence="8" type="primary">tilS</name>
    <name evidence="10" type="ORF">SAMN02745158_02225</name>
</gene>
<dbReference type="GO" id="GO:0005737">
    <property type="term" value="C:cytoplasm"/>
    <property type="evidence" value="ECO:0007669"/>
    <property type="project" value="UniProtKB-SubCell"/>
</dbReference>
<comment type="subcellular location">
    <subcellularLocation>
        <location evidence="1 8">Cytoplasm</location>
    </subcellularLocation>
</comment>
<feature type="domain" description="Lysidine-tRNA(Ile) synthetase C-terminal" evidence="9">
    <location>
        <begin position="368"/>
        <end position="440"/>
    </location>
</feature>
<dbReference type="NCBIfam" id="TIGR02432">
    <property type="entry name" value="lysidine_TilS_N"/>
    <property type="match status" value="1"/>
</dbReference>
<dbReference type="GO" id="GO:0032267">
    <property type="term" value="F:tRNA(Ile)-lysidine synthase activity"/>
    <property type="evidence" value="ECO:0007669"/>
    <property type="project" value="UniProtKB-EC"/>
</dbReference>
<evidence type="ECO:0000313" key="11">
    <source>
        <dbReference type="Proteomes" id="UP000184245"/>
    </source>
</evidence>
<keyword evidence="2 8" id="KW-0963">Cytoplasm</keyword>
<protein>
    <recommendedName>
        <fullName evidence="8">tRNA(Ile)-lysidine synthase</fullName>
        <ecNumber evidence="8">6.3.4.19</ecNumber>
    </recommendedName>
    <alternativeName>
        <fullName evidence="8">tRNA(Ile)-2-lysyl-cytidine synthase</fullName>
    </alternativeName>
    <alternativeName>
        <fullName evidence="8">tRNA(Ile)-lysidine synthetase</fullName>
    </alternativeName>
</protein>
<dbReference type="Pfam" id="PF01171">
    <property type="entry name" value="ATP_bind_3"/>
    <property type="match status" value="1"/>
</dbReference>
<dbReference type="SUPFAM" id="SSF56037">
    <property type="entry name" value="PheT/TilS domain"/>
    <property type="match status" value="1"/>
</dbReference>
<dbReference type="InterPro" id="IPR020825">
    <property type="entry name" value="Phe-tRNA_synthase-like_B3/B4"/>
</dbReference>
<dbReference type="InterPro" id="IPR012094">
    <property type="entry name" value="tRNA_Ile_lys_synt"/>
</dbReference>
<keyword evidence="6 8" id="KW-0067">ATP-binding</keyword>
<dbReference type="Gene3D" id="3.50.40.10">
    <property type="entry name" value="Phenylalanyl-trna Synthetase, Chain B, domain 3"/>
    <property type="match status" value="1"/>
</dbReference>
<dbReference type="STRING" id="1122155.SAMN02745158_02225"/>
<dbReference type="EC" id="6.3.4.19" evidence="8"/>
<dbReference type="Gene3D" id="3.40.50.620">
    <property type="entry name" value="HUPs"/>
    <property type="match status" value="1"/>
</dbReference>
<accession>A0A1M4Y3V3</accession>
<dbReference type="OrthoDB" id="9807403at2"/>
<proteinExistence type="inferred from homology"/>
<dbReference type="RefSeq" id="WP_072851689.1">
    <property type="nucleotide sequence ID" value="NZ_FQVI01000010.1"/>
</dbReference>
<dbReference type="Proteomes" id="UP000184245">
    <property type="component" value="Unassembled WGS sequence"/>
</dbReference>
<dbReference type="NCBIfam" id="TIGR02433">
    <property type="entry name" value="lysidine_TilS_C"/>
    <property type="match status" value="1"/>
</dbReference>
<evidence type="ECO:0000256" key="2">
    <source>
        <dbReference type="ARBA" id="ARBA00022490"/>
    </source>
</evidence>
<dbReference type="CDD" id="cd01992">
    <property type="entry name" value="TilS_N"/>
    <property type="match status" value="1"/>
</dbReference>
<evidence type="ECO:0000313" key="10">
    <source>
        <dbReference type="EMBL" id="SHF00162.1"/>
    </source>
</evidence>
<keyword evidence="3 8" id="KW-0436">Ligase</keyword>
<dbReference type="SMART" id="SM00977">
    <property type="entry name" value="TilS_C"/>
    <property type="match status" value="1"/>
</dbReference>
<evidence type="ECO:0000256" key="8">
    <source>
        <dbReference type="HAMAP-Rule" id="MF_01161"/>
    </source>
</evidence>
<comment type="domain">
    <text evidence="8">The N-terminal region contains the highly conserved SGGXDS motif, predicted to be a P-loop motif involved in ATP binding.</text>
</comment>
<keyword evidence="4 8" id="KW-0819">tRNA processing</keyword>
<dbReference type="InterPro" id="IPR012795">
    <property type="entry name" value="tRNA_Ile_lys_synt_N"/>
</dbReference>
<evidence type="ECO:0000256" key="5">
    <source>
        <dbReference type="ARBA" id="ARBA00022741"/>
    </source>
</evidence>
<evidence type="ECO:0000256" key="7">
    <source>
        <dbReference type="ARBA" id="ARBA00048539"/>
    </source>
</evidence>